<organism evidence="2 3">
    <name type="scientific">Psychroflexus halocasei</name>
    <dbReference type="NCBI Taxonomy" id="908615"/>
    <lineage>
        <taxon>Bacteria</taxon>
        <taxon>Pseudomonadati</taxon>
        <taxon>Bacteroidota</taxon>
        <taxon>Flavobacteriia</taxon>
        <taxon>Flavobacteriales</taxon>
        <taxon>Flavobacteriaceae</taxon>
        <taxon>Psychroflexus</taxon>
    </lineage>
</organism>
<keyword evidence="3" id="KW-1185">Reference proteome</keyword>
<dbReference type="EMBL" id="FNQF01000004">
    <property type="protein sequence ID" value="SEA26313.1"/>
    <property type="molecule type" value="Genomic_DNA"/>
</dbReference>
<name>A0A1H3ZRC5_9FLAO</name>
<proteinExistence type="predicted"/>
<feature type="domain" description="Rhodanese" evidence="1">
    <location>
        <begin position="16"/>
        <end position="99"/>
    </location>
</feature>
<dbReference type="STRING" id="908615.SAMN05421540_104186"/>
<dbReference type="Gene3D" id="3.40.250.10">
    <property type="entry name" value="Rhodanese-like domain"/>
    <property type="match status" value="1"/>
</dbReference>
<reference evidence="2 3" key="1">
    <citation type="submission" date="2016-10" db="EMBL/GenBank/DDBJ databases">
        <authorList>
            <person name="de Groot N.N."/>
        </authorList>
    </citation>
    <scope>NUCLEOTIDE SEQUENCE [LARGE SCALE GENOMIC DNA]</scope>
    <source>
        <strain evidence="2 3">DSM 23581</strain>
    </source>
</reference>
<dbReference type="AlphaFoldDB" id="A0A1H3ZRC5"/>
<dbReference type="Proteomes" id="UP000198820">
    <property type="component" value="Unassembled WGS sequence"/>
</dbReference>
<dbReference type="PANTHER" id="PTHR45431">
    <property type="entry name" value="RHODANESE-LIKE DOMAIN-CONTAINING PROTEIN 15, CHLOROPLASTIC"/>
    <property type="match status" value="1"/>
</dbReference>
<dbReference type="GO" id="GO:0016740">
    <property type="term" value="F:transferase activity"/>
    <property type="evidence" value="ECO:0007669"/>
    <property type="project" value="UniProtKB-KW"/>
</dbReference>
<dbReference type="PROSITE" id="PS50206">
    <property type="entry name" value="RHODANESE_3"/>
    <property type="match status" value="1"/>
</dbReference>
<dbReference type="Pfam" id="PF00581">
    <property type="entry name" value="Rhodanese"/>
    <property type="match status" value="1"/>
</dbReference>
<dbReference type="InterPro" id="IPR036873">
    <property type="entry name" value="Rhodanese-like_dom_sf"/>
</dbReference>
<dbReference type="SUPFAM" id="SSF52821">
    <property type="entry name" value="Rhodanese/Cell cycle control phosphatase"/>
    <property type="match status" value="1"/>
</dbReference>
<dbReference type="CDD" id="cd00158">
    <property type="entry name" value="RHOD"/>
    <property type="match status" value="1"/>
</dbReference>
<dbReference type="RefSeq" id="WP_093241837.1">
    <property type="nucleotide sequence ID" value="NZ_FNQF01000004.1"/>
</dbReference>
<dbReference type="InterPro" id="IPR052367">
    <property type="entry name" value="Thiosulfate_ST/Rhodanese-like"/>
</dbReference>
<evidence type="ECO:0000313" key="2">
    <source>
        <dbReference type="EMBL" id="SEA26313.1"/>
    </source>
</evidence>
<dbReference type="SMART" id="SM00450">
    <property type="entry name" value="RHOD"/>
    <property type="match status" value="1"/>
</dbReference>
<accession>A0A1H3ZRC5</accession>
<sequence length="99" mass="11447">MNKSEILSKEDYKKAILKDVQLVDVRTPEEYNEGYIKDAENIDIKSQDFIEKIETYSKSETVYVYCKSGGRSQKAAELMIDRGFSHVIDLEGGYINWIN</sequence>
<evidence type="ECO:0000313" key="3">
    <source>
        <dbReference type="Proteomes" id="UP000198820"/>
    </source>
</evidence>
<protein>
    <submittedName>
        <fullName evidence="2">Rhodanese-related sulfurtransferase</fullName>
    </submittedName>
</protein>
<keyword evidence="2" id="KW-0808">Transferase</keyword>
<evidence type="ECO:0000259" key="1">
    <source>
        <dbReference type="PROSITE" id="PS50206"/>
    </source>
</evidence>
<dbReference type="InterPro" id="IPR001763">
    <property type="entry name" value="Rhodanese-like_dom"/>
</dbReference>
<gene>
    <name evidence="2" type="ORF">SAMN05421540_104186</name>
</gene>
<dbReference type="PANTHER" id="PTHR45431:SF3">
    <property type="entry name" value="RHODANESE-LIKE DOMAIN-CONTAINING PROTEIN 15, CHLOROPLASTIC"/>
    <property type="match status" value="1"/>
</dbReference>